<organism evidence="10 11">
    <name type="scientific">Candidozyma duobushaemuli</name>
    <dbReference type="NCBI Taxonomy" id="1231522"/>
    <lineage>
        <taxon>Eukaryota</taxon>
        <taxon>Fungi</taxon>
        <taxon>Dikarya</taxon>
        <taxon>Ascomycota</taxon>
        <taxon>Saccharomycotina</taxon>
        <taxon>Pichiomycetes</taxon>
        <taxon>Metschnikowiaceae</taxon>
        <taxon>Candidozyma</taxon>
    </lineage>
</organism>
<keyword evidence="4 7" id="KW-0833">Ubl conjugation pathway</keyword>
<feature type="domain" description="UCH catalytic" evidence="9">
    <location>
        <begin position="6"/>
        <end position="233"/>
    </location>
</feature>
<keyword evidence="5 7" id="KW-0378">Hydrolase</keyword>
<dbReference type="PRINTS" id="PR00707">
    <property type="entry name" value="UBCTHYDRLASE"/>
</dbReference>
<dbReference type="PROSITE" id="PS52048">
    <property type="entry name" value="UCH_DOMAIN"/>
    <property type="match status" value="1"/>
</dbReference>
<dbReference type="EMBL" id="PKFP01000001">
    <property type="protein sequence ID" value="PVH14236.1"/>
    <property type="molecule type" value="Genomic_DNA"/>
</dbReference>
<feature type="site" description="Important for enzyme activity" evidence="7">
    <location>
        <position position="184"/>
    </location>
</feature>
<evidence type="ECO:0000256" key="2">
    <source>
        <dbReference type="ARBA" id="ARBA00009326"/>
    </source>
</evidence>
<dbReference type="Gene3D" id="3.40.532.10">
    <property type="entry name" value="Peptidase C12, ubiquitin carboxyl-terminal hydrolase"/>
    <property type="match status" value="1"/>
</dbReference>
<evidence type="ECO:0000256" key="3">
    <source>
        <dbReference type="ARBA" id="ARBA00022670"/>
    </source>
</evidence>
<dbReference type="GO" id="GO:0005737">
    <property type="term" value="C:cytoplasm"/>
    <property type="evidence" value="ECO:0007669"/>
    <property type="project" value="TreeGrafter"/>
</dbReference>
<comment type="similarity">
    <text evidence="2 7 8">Belongs to the peptidase C12 family.</text>
</comment>
<gene>
    <name evidence="10" type="ORF">CXQ87_002363</name>
</gene>
<dbReference type="RefSeq" id="XP_025335176.1">
    <property type="nucleotide sequence ID" value="XM_025480876.1"/>
</dbReference>
<dbReference type="Proteomes" id="UP000244406">
    <property type="component" value="Unassembled WGS sequence"/>
</dbReference>
<evidence type="ECO:0000313" key="10">
    <source>
        <dbReference type="EMBL" id="PVH14236.1"/>
    </source>
</evidence>
<dbReference type="EC" id="3.4.19.12" evidence="8"/>
<dbReference type="GO" id="GO:0006511">
    <property type="term" value="P:ubiquitin-dependent protein catabolic process"/>
    <property type="evidence" value="ECO:0007669"/>
    <property type="project" value="UniProtKB-UniRule"/>
</dbReference>
<dbReference type="Pfam" id="PF01088">
    <property type="entry name" value="Peptidase_C12"/>
    <property type="match status" value="1"/>
</dbReference>
<dbReference type="InterPro" id="IPR036959">
    <property type="entry name" value="Peptidase_C12_UCH_sf"/>
</dbReference>
<dbReference type="InterPro" id="IPR001578">
    <property type="entry name" value="Peptidase_C12_UCH"/>
</dbReference>
<evidence type="ECO:0000313" key="11">
    <source>
        <dbReference type="Proteomes" id="UP000244406"/>
    </source>
</evidence>
<keyword evidence="11" id="KW-1185">Reference proteome</keyword>
<dbReference type="PANTHER" id="PTHR10589">
    <property type="entry name" value="UBIQUITIN CARBOXYL-TERMINAL HYDROLASE"/>
    <property type="match status" value="1"/>
</dbReference>
<sequence length="235" mass="26471">MPDSKRVIPLESNPDIFNSLAQKIGLTPVLFFHDVYSISEPDLVALLPQPALAVIMLFPITKNYEDYRKSEDAKHSNTSDSVHWFKQTIGNGCGLYALLHAIANLPHDFIIENSVLNKLLLSQISFESSDEEKAKLVEALEQNIQLDDNYGVQGQTEAPQADESIEYHFITFVKGTDGHLYELDGRRTGPVDLGESNETHIIVDPKLEQKVKFYMENTEEKHRNNFALLALAPSM</sequence>
<dbReference type="CDD" id="cd09616">
    <property type="entry name" value="Peptidase_C12_UCH_L1_L3"/>
    <property type="match status" value="1"/>
</dbReference>
<keyword evidence="6 7" id="KW-0788">Thiol protease</keyword>
<feature type="active site" description="Nucleophile" evidence="7">
    <location>
        <position position="93"/>
    </location>
</feature>
<evidence type="ECO:0000256" key="4">
    <source>
        <dbReference type="ARBA" id="ARBA00022786"/>
    </source>
</evidence>
<dbReference type="SUPFAM" id="SSF54001">
    <property type="entry name" value="Cysteine proteinases"/>
    <property type="match status" value="1"/>
</dbReference>
<evidence type="ECO:0000256" key="8">
    <source>
        <dbReference type="RuleBase" id="RU361215"/>
    </source>
</evidence>
<accession>A0A2V1A9I2</accession>
<dbReference type="AlphaFoldDB" id="A0A2V1A9I2"/>
<evidence type="ECO:0000256" key="5">
    <source>
        <dbReference type="ARBA" id="ARBA00022801"/>
    </source>
</evidence>
<comment type="catalytic activity">
    <reaction evidence="1 7 8">
        <text>Thiol-dependent hydrolysis of ester, thioester, amide, peptide and isopeptide bonds formed by the C-terminal Gly of ubiquitin (a 76-residue protein attached to proteins as an intracellular targeting signal).</text>
        <dbReference type="EC" id="3.4.19.12"/>
    </reaction>
</comment>
<protein>
    <recommendedName>
        <fullName evidence="8">Ubiquitin carboxyl-terminal hydrolase</fullName>
        <ecNumber evidence="8">3.4.19.12</ecNumber>
    </recommendedName>
</protein>
<feature type="site" description="Transition state stabilizer" evidence="7">
    <location>
        <position position="87"/>
    </location>
</feature>
<dbReference type="GO" id="GO:0004843">
    <property type="term" value="F:cysteine-type deubiquitinase activity"/>
    <property type="evidence" value="ECO:0007669"/>
    <property type="project" value="UniProtKB-UniRule"/>
</dbReference>
<dbReference type="InterPro" id="IPR038765">
    <property type="entry name" value="Papain-like_cys_pep_sf"/>
</dbReference>
<dbReference type="FunFam" id="3.40.532.10:FF:000006">
    <property type="entry name" value="Ubiquitin carboxyl-terminal hydrolase"/>
    <property type="match status" value="1"/>
</dbReference>
<reference evidence="10 11" key="1">
    <citation type="submission" date="2017-12" db="EMBL/GenBank/DDBJ databases">
        <title>Genome Sequence of the Amphotericin B-resistant Candida duobushaemulonii strain, B09383.</title>
        <authorList>
            <person name="Chow N.A."/>
            <person name="Gade L."/>
            <person name="Batra D."/>
            <person name="Rowe L.A."/>
            <person name="Loparev V.N."/>
            <person name="Litvintseva A.P."/>
        </authorList>
    </citation>
    <scope>NUCLEOTIDE SEQUENCE [LARGE SCALE GENOMIC DNA]</scope>
    <source>
        <strain evidence="10 11">B09383</strain>
    </source>
</reference>
<dbReference type="GO" id="GO:0016579">
    <property type="term" value="P:protein deubiquitination"/>
    <property type="evidence" value="ECO:0007669"/>
    <property type="project" value="TreeGrafter"/>
</dbReference>
<evidence type="ECO:0000256" key="7">
    <source>
        <dbReference type="PROSITE-ProRule" id="PRU01393"/>
    </source>
</evidence>
<name>A0A2V1A9I2_9ASCO</name>
<dbReference type="PANTHER" id="PTHR10589:SF17">
    <property type="entry name" value="UBIQUITIN CARBOXYL-TERMINAL HYDROLASE"/>
    <property type="match status" value="1"/>
</dbReference>
<feature type="active site" description="Proton donor" evidence="7">
    <location>
        <position position="168"/>
    </location>
</feature>
<comment type="caution">
    <text evidence="10">The sequence shown here is derived from an EMBL/GenBank/DDBJ whole genome shotgun (WGS) entry which is preliminary data.</text>
</comment>
<dbReference type="VEuPathDB" id="FungiDB:CXQ87_002363"/>
<keyword evidence="3 7" id="KW-0645">Protease</keyword>
<evidence type="ECO:0000256" key="6">
    <source>
        <dbReference type="ARBA" id="ARBA00022807"/>
    </source>
</evidence>
<proteinExistence type="inferred from homology"/>
<evidence type="ECO:0000256" key="1">
    <source>
        <dbReference type="ARBA" id="ARBA00000707"/>
    </source>
</evidence>
<evidence type="ECO:0000259" key="9">
    <source>
        <dbReference type="PROSITE" id="PS52048"/>
    </source>
</evidence>
<dbReference type="GeneID" id="37002363"/>